<accession>A0A1C0B7Y9</accession>
<dbReference type="InterPro" id="IPR013670">
    <property type="entry name" value="EcoEI_R_C_dom"/>
</dbReference>
<evidence type="ECO:0000259" key="1">
    <source>
        <dbReference type="Pfam" id="PF08463"/>
    </source>
</evidence>
<evidence type="ECO:0000313" key="2">
    <source>
        <dbReference type="EMBL" id="OCL99704.1"/>
    </source>
</evidence>
<comment type="caution">
    <text evidence="2">The sequence shown here is derived from an EMBL/GenBank/DDBJ whole genome shotgun (WGS) entry which is preliminary data.</text>
</comment>
<gene>
    <name evidence="2" type="ORF">AAX29_00754</name>
</gene>
<evidence type="ECO:0000313" key="3">
    <source>
        <dbReference type="Proteomes" id="UP000093281"/>
    </source>
</evidence>
<protein>
    <recommendedName>
        <fullName evidence="1">EcoEI R protein C-terminal domain-containing protein</fullName>
    </recommendedName>
</protein>
<feature type="domain" description="EcoEI R protein C-terminal" evidence="1">
    <location>
        <begin position="3"/>
        <end position="118"/>
    </location>
</feature>
<dbReference type="GO" id="GO:0003824">
    <property type="term" value="F:catalytic activity"/>
    <property type="evidence" value="ECO:0007669"/>
    <property type="project" value="InterPro"/>
</dbReference>
<dbReference type="GO" id="GO:0003677">
    <property type="term" value="F:DNA binding"/>
    <property type="evidence" value="ECO:0007669"/>
    <property type="project" value="InterPro"/>
</dbReference>
<reference evidence="3" key="1">
    <citation type="submission" date="2015-05" db="EMBL/GenBank/DDBJ databases">
        <authorList>
            <person name="Rovetto F."/>
            <person name="Cocolin L."/>
            <person name="Illeghems K."/>
            <person name="Van Nieuwerburgh F."/>
            <person name="Houf K."/>
        </authorList>
    </citation>
    <scope>NUCLEOTIDE SEQUENCE [LARGE SCALE GENOMIC DNA]</scope>
    <source>
        <strain evidence="3">DU22</strain>
    </source>
</reference>
<dbReference type="EMBL" id="LCUJ01000002">
    <property type="protein sequence ID" value="OCL99704.1"/>
    <property type="molecule type" value="Genomic_DNA"/>
</dbReference>
<sequence>MNIDESQLEDLKDIFEAKNSDIYDVLAHLSFNHNIKTRDERAIAALNSKFIEKYQNEKAKDFIEFILDKYRKYGFKELEENKLSTLIEQSGFDRRELMASFGDFKIRDEYFELQKEIYR</sequence>
<dbReference type="Proteomes" id="UP000093281">
    <property type="component" value="Unassembled WGS sequence"/>
</dbReference>
<dbReference type="PATRIC" id="fig|544718.51.peg.735"/>
<dbReference type="GO" id="GO:0006304">
    <property type="term" value="P:DNA modification"/>
    <property type="evidence" value="ECO:0007669"/>
    <property type="project" value="InterPro"/>
</dbReference>
<organism evidence="2 3">
    <name type="scientific">Aliarcobacter thereius</name>
    <dbReference type="NCBI Taxonomy" id="544718"/>
    <lineage>
        <taxon>Bacteria</taxon>
        <taxon>Pseudomonadati</taxon>
        <taxon>Campylobacterota</taxon>
        <taxon>Epsilonproteobacteria</taxon>
        <taxon>Campylobacterales</taxon>
        <taxon>Arcobacteraceae</taxon>
        <taxon>Aliarcobacter</taxon>
    </lineage>
</organism>
<dbReference type="Pfam" id="PF08463">
    <property type="entry name" value="EcoEI_R_C"/>
    <property type="match status" value="1"/>
</dbReference>
<dbReference type="AlphaFoldDB" id="A0A1C0B7Y9"/>
<name>A0A1C0B7Y9_9BACT</name>
<proteinExistence type="predicted"/>